<comment type="cofactor">
    <cofactor evidence="1 7">
        <name>pyridoxal 5'-phosphate</name>
        <dbReference type="ChEBI" id="CHEBI:597326"/>
    </cofactor>
</comment>
<dbReference type="InterPro" id="IPR015421">
    <property type="entry name" value="PyrdxlP-dep_Trfase_major"/>
</dbReference>
<gene>
    <name evidence="7" type="primary">hemL</name>
    <name evidence="8" type="ORF">SOO65_15155</name>
</gene>
<evidence type="ECO:0000313" key="8">
    <source>
        <dbReference type="EMBL" id="WPU64033.1"/>
    </source>
</evidence>
<comment type="subcellular location">
    <subcellularLocation>
        <location evidence="7">Cytoplasm</location>
    </subcellularLocation>
</comment>
<proteinExistence type="inferred from homology"/>
<dbReference type="InterPro" id="IPR004639">
    <property type="entry name" value="4pyrrol_synth_GluAld_NH2Trfase"/>
</dbReference>
<evidence type="ECO:0000256" key="4">
    <source>
        <dbReference type="ARBA" id="ARBA00022898"/>
    </source>
</evidence>
<dbReference type="Gene3D" id="3.40.640.10">
    <property type="entry name" value="Type I PLP-dependent aspartate aminotransferase-like (Major domain)"/>
    <property type="match status" value="1"/>
</dbReference>
<evidence type="ECO:0000256" key="5">
    <source>
        <dbReference type="ARBA" id="ARBA00023235"/>
    </source>
</evidence>
<evidence type="ECO:0000256" key="6">
    <source>
        <dbReference type="ARBA" id="ARBA00023244"/>
    </source>
</evidence>
<name>A0AAX4HL91_9BACT</name>
<dbReference type="SUPFAM" id="SSF53383">
    <property type="entry name" value="PLP-dependent transferases"/>
    <property type="match status" value="1"/>
</dbReference>
<dbReference type="InterPro" id="IPR005814">
    <property type="entry name" value="Aminotrans_3"/>
</dbReference>
<dbReference type="Gene3D" id="3.90.1150.10">
    <property type="entry name" value="Aspartate Aminotransferase, domain 1"/>
    <property type="match status" value="1"/>
</dbReference>
<accession>A0AAX4HL91</accession>
<dbReference type="EMBL" id="CP139487">
    <property type="protein sequence ID" value="WPU64033.1"/>
    <property type="molecule type" value="Genomic_DNA"/>
</dbReference>
<reference evidence="8 9" key="1">
    <citation type="submission" date="2023-11" db="EMBL/GenBank/DDBJ databases">
        <title>Peredibacter starrii A3.12.</title>
        <authorList>
            <person name="Mitchell R.J."/>
        </authorList>
    </citation>
    <scope>NUCLEOTIDE SEQUENCE [LARGE SCALE GENOMIC DNA]</scope>
    <source>
        <strain evidence="8 9">A3.12</strain>
    </source>
</reference>
<dbReference type="PANTHER" id="PTHR43713">
    <property type="entry name" value="GLUTAMATE-1-SEMIALDEHYDE 2,1-AMINOMUTASE"/>
    <property type="match status" value="1"/>
</dbReference>
<keyword evidence="7" id="KW-0963">Cytoplasm</keyword>
<dbReference type="PANTHER" id="PTHR43713:SF3">
    <property type="entry name" value="GLUTAMATE-1-SEMIALDEHYDE 2,1-AMINOMUTASE 1, CHLOROPLASTIC-RELATED"/>
    <property type="match status" value="1"/>
</dbReference>
<keyword evidence="6 7" id="KW-0627">Porphyrin biosynthesis</keyword>
<sequence>MNNKELFEKSLKYVPGGVHSPVRSFKGLHTTPRFVNRGKGAFIWDEEGKDYIDFCMSFGPLIHGHQDPEIKEAIIKALDNGWTFGACEKYSLELAEYIVNKISFIEQIRFVNSGTEAVMTAIRLARGVTGRSKIIKFNGCYHGHTDSMLIKAGSGLAGEAEASSKGVTKHQAEDTLICELGDLNEVKEVFERFPTNIAAIFIEPLPANNGLLVQSQEFLQGLRDLCTKYGAMLVFDEVISGFRIGFGGMSEKTGIHPDIVTYGKIIGGGMPVGAIAGKKQVMEFLAPIGPVYQAGTLSGNPVAMAAGLVNLKKLTPEAYVKLENNTKNVVALMKDWMDKNGFEDYQTIQYGSLFYPISNHNKLTKIGDLPANMNERFKKLFEIMLNKGIYLAPNAYEVGFGSLAHDEKVQEEMKRRLWT</sequence>
<evidence type="ECO:0000256" key="2">
    <source>
        <dbReference type="ARBA" id="ARBA00004819"/>
    </source>
</evidence>
<dbReference type="PROSITE" id="PS00600">
    <property type="entry name" value="AA_TRANSFER_CLASS_3"/>
    <property type="match status" value="1"/>
</dbReference>
<dbReference type="RefSeq" id="WP_321391970.1">
    <property type="nucleotide sequence ID" value="NZ_CP139487.1"/>
</dbReference>
<dbReference type="GO" id="GO:0006782">
    <property type="term" value="P:protoporphyrinogen IX biosynthetic process"/>
    <property type="evidence" value="ECO:0007669"/>
    <property type="project" value="UniProtKB-UniRule"/>
</dbReference>
<dbReference type="CDD" id="cd00610">
    <property type="entry name" value="OAT_like"/>
    <property type="match status" value="1"/>
</dbReference>
<dbReference type="KEGG" id="psti:SOO65_15155"/>
<dbReference type="GO" id="GO:0008483">
    <property type="term" value="F:transaminase activity"/>
    <property type="evidence" value="ECO:0007669"/>
    <property type="project" value="InterPro"/>
</dbReference>
<dbReference type="InterPro" id="IPR015422">
    <property type="entry name" value="PyrdxlP-dep_Trfase_small"/>
</dbReference>
<keyword evidence="5 7" id="KW-0413">Isomerase</keyword>
<keyword evidence="4 7" id="KW-0663">Pyridoxal phosphate</keyword>
<evidence type="ECO:0000256" key="3">
    <source>
        <dbReference type="ARBA" id="ARBA00008981"/>
    </source>
</evidence>
<organism evidence="8 9">
    <name type="scientific">Peredibacter starrii</name>
    <dbReference type="NCBI Taxonomy" id="28202"/>
    <lineage>
        <taxon>Bacteria</taxon>
        <taxon>Pseudomonadati</taxon>
        <taxon>Bdellovibrionota</taxon>
        <taxon>Bacteriovoracia</taxon>
        <taxon>Bacteriovoracales</taxon>
        <taxon>Bacteriovoracaceae</taxon>
        <taxon>Peredibacter</taxon>
    </lineage>
</organism>
<evidence type="ECO:0000313" key="9">
    <source>
        <dbReference type="Proteomes" id="UP001324634"/>
    </source>
</evidence>
<dbReference type="InterPro" id="IPR049704">
    <property type="entry name" value="Aminotrans_3_PPA_site"/>
</dbReference>
<dbReference type="AlphaFoldDB" id="A0AAX4HL91"/>
<keyword evidence="9" id="KW-1185">Reference proteome</keyword>
<dbReference type="InterPro" id="IPR015424">
    <property type="entry name" value="PyrdxlP-dep_Trfase"/>
</dbReference>
<dbReference type="Proteomes" id="UP001324634">
    <property type="component" value="Chromosome"/>
</dbReference>
<dbReference type="FunFam" id="3.40.640.10:FF:000021">
    <property type="entry name" value="Glutamate-1-semialdehyde 2,1-aminomutase"/>
    <property type="match status" value="1"/>
</dbReference>
<comment type="catalytic activity">
    <reaction evidence="7">
        <text>(S)-4-amino-5-oxopentanoate = 5-aminolevulinate</text>
        <dbReference type="Rhea" id="RHEA:14265"/>
        <dbReference type="ChEBI" id="CHEBI:57501"/>
        <dbReference type="ChEBI" id="CHEBI:356416"/>
        <dbReference type="EC" id="5.4.3.8"/>
    </reaction>
</comment>
<evidence type="ECO:0000256" key="7">
    <source>
        <dbReference type="HAMAP-Rule" id="MF_00375"/>
    </source>
</evidence>
<comment type="similarity">
    <text evidence="3 7">Belongs to the class-III pyridoxal-phosphate-dependent aminotransferase family. HemL subfamily.</text>
</comment>
<comment type="pathway">
    <text evidence="2">Porphyrin-containing compound metabolism; protoporphyrin-IX biosynthesis; 5-aminolevulinate from L-glutamyl-tRNA(Glu): step 2/2.</text>
</comment>
<feature type="modified residue" description="N6-(pyridoxal phosphate)lysine" evidence="7">
    <location>
        <position position="264"/>
    </location>
</feature>
<dbReference type="GO" id="GO:0042286">
    <property type="term" value="F:glutamate-1-semialdehyde 2,1-aminomutase activity"/>
    <property type="evidence" value="ECO:0007669"/>
    <property type="project" value="UniProtKB-UniRule"/>
</dbReference>
<dbReference type="GO" id="GO:0030170">
    <property type="term" value="F:pyridoxal phosphate binding"/>
    <property type="evidence" value="ECO:0007669"/>
    <property type="project" value="InterPro"/>
</dbReference>
<protein>
    <recommendedName>
        <fullName evidence="7">Glutamate-1-semialdehyde 2,1-aminomutase</fullName>
        <shortName evidence="7">GSA</shortName>
        <ecNumber evidence="7">5.4.3.8</ecNumber>
    </recommendedName>
    <alternativeName>
        <fullName evidence="7">Glutamate-1-semialdehyde aminotransferase</fullName>
        <shortName evidence="7">GSA-AT</shortName>
    </alternativeName>
</protein>
<dbReference type="EC" id="5.4.3.8" evidence="7"/>
<evidence type="ECO:0000256" key="1">
    <source>
        <dbReference type="ARBA" id="ARBA00001933"/>
    </source>
</evidence>
<dbReference type="NCBIfam" id="NF000818">
    <property type="entry name" value="PRK00062.1"/>
    <property type="match status" value="1"/>
</dbReference>
<dbReference type="Pfam" id="PF00202">
    <property type="entry name" value="Aminotran_3"/>
    <property type="match status" value="1"/>
</dbReference>
<comment type="subunit">
    <text evidence="7">Homodimer.</text>
</comment>
<dbReference type="HAMAP" id="MF_00375">
    <property type="entry name" value="HemL_aminotrans_3"/>
    <property type="match status" value="1"/>
</dbReference>
<dbReference type="GO" id="GO:0005737">
    <property type="term" value="C:cytoplasm"/>
    <property type="evidence" value="ECO:0007669"/>
    <property type="project" value="UniProtKB-SubCell"/>
</dbReference>